<dbReference type="CDD" id="cd06170">
    <property type="entry name" value="LuxR_C_like"/>
    <property type="match status" value="1"/>
</dbReference>
<keyword evidence="4" id="KW-0472">Membrane</keyword>
<dbReference type="InterPro" id="IPR036388">
    <property type="entry name" value="WH-like_DNA-bd_sf"/>
</dbReference>
<reference evidence="6 7" key="1">
    <citation type="submission" date="2018-09" db="EMBL/GenBank/DDBJ databases">
        <title>Genome sequencing of strain 2DFW10M-5.</title>
        <authorList>
            <person name="Heo J."/>
            <person name="Kim S.-J."/>
            <person name="Kwon S.-W."/>
        </authorList>
    </citation>
    <scope>NUCLEOTIDE SEQUENCE [LARGE SCALE GENOMIC DNA]</scope>
    <source>
        <strain evidence="6 7">2DFW10M-5</strain>
    </source>
</reference>
<dbReference type="KEGG" id="gry:D7I44_04025"/>
<dbReference type="Proteomes" id="UP000275069">
    <property type="component" value="Chromosome"/>
</dbReference>
<evidence type="ECO:0000313" key="6">
    <source>
        <dbReference type="EMBL" id="AYG05261.1"/>
    </source>
</evidence>
<evidence type="ECO:0000256" key="4">
    <source>
        <dbReference type="SAM" id="Phobius"/>
    </source>
</evidence>
<accession>A0A387C3W0</accession>
<dbReference type="SUPFAM" id="SSF46894">
    <property type="entry name" value="C-terminal effector domain of the bipartite response regulators"/>
    <property type="match status" value="1"/>
</dbReference>
<keyword evidence="1" id="KW-0805">Transcription regulation</keyword>
<dbReference type="PROSITE" id="PS00622">
    <property type="entry name" value="HTH_LUXR_1"/>
    <property type="match status" value="1"/>
</dbReference>
<evidence type="ECO:0000313" key="7">
    <source>
        <dbReference type="Proteomes" id="UP000275069"/>
    </source>
</evidence>
<dbReference type="PROSITE" id="PS50043">
    <property type="entry name" value="HTH_LUXR_2"/>
    <property type="match status" value="1"/>
</dbReference>
<organism evidence="6 7">
    <name type="scientific">Gryllotalpicola protaetiae</name>
    <dbReference type="NCBI Taxonomy" id="2419771"/>
    <lineage>
        <taxon>Bacteria</taxon>
        <taxon>Bacillati</taxon>
        <taxon>Actinomycetota</taxon>
        <taxon>Actinomycetes</taxon>
        <taxon>Micrococcales</taxon>
        <taxon>Microbacteriaceae</taxon>
        <taxon>Gryllotalpicola</taxon>
    </lineage>
</organism>
<dbReference type="PRINTS" id="PR00038">
    <property type="entry name" value="HTHLUXR"/>
</dbReference>
<keyword evidence="3" id="KW-0804">Transcription</keyword>
<dbReference type="GO" id="GO:0003677">
    <property type="term" value="F:DNA binding"/>
    <property type="evidence" value="ECO:0007669"/>
    <property type="project" value="UniProtKB-KW"/>
</dbReference>
<dbReference type="Pfam" id="PF00196">
    <property type="entry name" value="GerE"/>
    <property type="match status" value="1"/>
</dbReference>
<keyword evidence="7" id="KW-1185">Reference proteome</keyword>
<protein>
    <submittedName>
        <fullName evidence="6">LuxR family transcriptional regulator</fullName>
    </submittedName>
</protein>
<keyword evidence="4" id="KW-1133">Transmembrane helix</keyword>
<evidence type="ECO:0000256" key="3">
    <source>
        <dbReference type="ARBA" id="ARBA00023163"/>
    </source>
</evidence>
<evidence type="ECO:0000256" key="2">
    <source>
        <dbReference type="ARBA" id="ARBA00023125"/>
    </source>
</evidence>
<dbReference type="PANTHER" id="PTHR44688">
    <property type="entry name" value="DNA-BINDING TRANSCRIPTIONAL ACTIVATOR DEVR_DOSR"/>
    <property type="match status" value="1"/>
</dbReference>
<feature type="domain" description="HTH luxR-type" evidence="5">
    <location>
        <begin position="3"/>
        <end position="68"/>
    </location>
</feature>
<dbReference type="InterPro" id="IPR000792">
    <property type="entry name" value="Tscrpt_reg_LuxR_C"/>
</dbReference>
<gene>
    <name evidence="6" type="ORF">D7I44_04025</name>
</gene>
<dbReference type="Gene3D" id="1.10.10.10">
    <property type="entry name" value="Winged helix-like DNA-binding domain superfamily/Winged helix DNA-binding domain"/>
    <property type="match status" value="1"/>
</dbReference>
<dbReference type="InterPro" id="IPR016032">
    <property type="entry name" value="Sig_transdc_resp-reg_C-effctor"/>
</dbReference>
<evidence type="ECO:0000259" key="5">
    <source>
        <dbReference type="PROSITE" id="PS50043"/>
    </source>
</evidence>
<feature type="transmembrane region" description="Helical" evidence="4">
    <location>
        <begin position="15"/>
        <end position="34"/>
    </location>
</feature>
<dbReference type="SMART" id="SM00421">
    <property type="entry name" value="HTH_LUXR"/>
    <property type="match status" value="1"/>
</dbReference>
<name>A0A387C3W0_9MICO</name>
<dbReference type="EMBL" id="CP032624">
    <property type="protein sequence ID" value="AYG05261.1"/>
    <property type="molecule type" value="Genomic_DNA"/>
</dbReference>
<dbReference type="GO" id="GO:0006355">
    <property type="term" value="P:regulation of DNA-templated transcription"/>
    <property type="evidence" value="ECO:0007669"/>
    <property type="project" value="InterPro"/>
</dbReference>
<dbReference type="PANTHER" id="PTHR44688:SF16">
    <property type="entry name" value="DNA-BINDING TRANSCRIPTIONAL ACTIVATOR DEVR_DOSR"/>
    <property type="match status" value="1"/>
</dbReference>
<dbReference type="AlphaFoldDB" id="A0A387C3W0"/>
<evidence type="ECO:0000256" key="1">
    <source>
        <dbReference type="ARBA" id="ARBA00023015"/>
    </source>
</evidence>
<keyword evidence="2" id="KW-0238">DNA-binding</keyword>
<sequence>MPEPHDDYDLTGRELQILGLLAHGLTAAAIGRYLRISDRTVRKHLENSYRKLHCSDRLVAVDRARAAGLLPKLPIVPPSAEARES</sequence>
<proteinExistence type="predicted"/>
<keyword evidence="4" id="KW-0812">Transmembrane</keyword>